<dbReference type="KEGG" id="nei:BG910_09025"/>
<evidence type="ECO:0000313" key="4">
    <source>
        <dbReference type="Proteomes" id="UP000198238"/>
    </source>
</evidence>
<dbReference type="Gene3D" id="3.40.1620.10">
    <property type="entry name" value="YefM-like domain"/>
    <property type="match status" value="1"/>
</dbReference>
<dbReference type="InterPro" id="IPR036165">
    <property type="entry name" value="YefM-like_sf"/>
</dbReference>
<dbReference type="RefSeq" id="WP_089036550.1">
    <property type="nucleotide sequence ID" value="NZ_CP022278.1"/>
</dbReference>
<dbReference type="AlphaFoldDB" id="A0A220S3S0"/>
<sequence>MIQANIHDAKTNLSHLVKCAAEGEQVIIAKHGKPYVQIVPLDKPSRKPGRLAAFFAENAVPDLHQFDAGNREIESEFEGW</sequence>
<name>A0A220S3S0_9NEIS</name>
<dbReference type="PANTHER" id="PTHR35377:SF4">
    <property type="entry name" value="PREVENT-HOST-DEATH FAMILY PROTEIN"/>
    <property type="match status" value="1"/>
</dbReference>
<accession>A0A220S3S0</accession>
<dbReference type="Proteomes" id="UP000198238">
    <property type="component" value="Chromosome"/>
</dbReference>
<evidence type="ECO:0000313" key="3">
    <source>
        <dbReference type="EMBL" id="ASK27855.1"/>
    </source>
</evidence>
<reference evidence="3 4" key="1">
    <citation type="submission" date="2017-06" db="EMBL/GenBank/DDBJ databases">
        <title>Neisseria chenwenguii sp. nov., isolated from the intestinal contents of Tibetan Plateau Pika in Yushu, Qinghai Province, China.</title>
        <authorList>
            <person name="Zhang G."/>
        </authorList>
    </citation>
    <scope>NUCLEOTIDE SEQUENCE [LARGE SCALE GENOMIC DNA]</scope>
    <source>
        <strain evidence="3 4">10023</strain>
    </source>
</reference>
<comment type="function">
    <text evidence="2">Antitoxin component of a type II toxin-antitoxin (TA) system.</text>
</comment>
<dbReference type="SUPFAM" id="SSF143120">
    <property type="entry name" value="YefM-like"/>
    <property type="match status" value="1"/>
</dbReference>
<keyword evidence="4" id="KW-1185">Reference proteome</keyword>
<dbReference type="InterPro" id="IPR006442">
    <property type="entry name" value="Antitoxin_Phd/YefM"/>
</dbReference>
<dbReference type="Pfam" id="PF02604">
    <property type="entry name" value="PhdYeFM_antitox"/>
    <property type="match status" value="1"/>
</dbReference>
<evidence type="ECO:0000256" key="2">
    <source>
        <dbReference type="RuleBase" id="RU362080"/>
    </source>
</evidence>
<comment type="similarity">
    <text evidence="1 2">Belongs to the phD/YefM antitoxin family.</text>
</comment>
<proteinExistence type="inferred from homology"/>
<dbReference type="InterPro" id="IPR051416">
    <property type="entry name" value="phD-YefM_TA_antitoxins"/>
</dbReference>
<dbReference type="OrthoDB" id="9800503at2"/>
<gene>
    <name evidence="3" type="ORF">BG910_09025</name>
</gene>
<evidence type="ECO:0000256" key="1">
    <source>
        <dbReference type="ARBA" id="ARBA00009981"/>
    </source>
</evidence>
<dbReference type="NCBIfam" id="TIGR01552">
    <property type="entry name" value="phd_fam"/>
    <property type="match status" value="1"/>
</dbReference>
<organism evidence="3 4">
    <name type="scientific">Neisseria chenwenguii</name>
    <dbReference type="NCBI Taxonomy" id="1853278"/>
    <lineage>
        <taxon>Bacteria</taxon>
        <taxon>Pseudomonadati</taxon>
        <taxon>Pseudomonadota</taxon>
        <taxon>Betaproteobacteria</taxon>
        <taxon>Neisseriales</taxon>
        <taxon>Neisseriaceae</taxon>
        <taxon>Neisseria</taxon>
    </lineage>
</organism>
<protein>
    <recommendedName>
        <fullName evidence="2">Antitoxin</fullName>
    </recommendedName>
</protein>
<dbReference type="PANTHER" id="PTHR35377">
    <property type="entry name" value="ANTITOXIN VAPB49-RELATED-RELATED"/>
    <property type="match status" value="1"/>
</dbReference>
<dbReference type="EMBL" id="CP022278">
    <property type="protein sequence ID" value="ASK27855.1"/>
    <property type="molecule type" value="Genomic_DNA"/>
</dbReference>